<evidence type="ECO:0000313" key="1">
    <source>
        <dbReference type="EMBL" id="CAG8799277.1"/>
    </source>
</evidence>
<organism evidence="1 2">
    <name type="scientific">Gigaspora margarita</name>
    <dbReference type="NCBI Taxonomy" id="4874"/>
    <lineage>
        <taxon>Eukaryota</taxon>
        <taxon>Fungi</taxon>
        <taxon>Fungi incertae sedis</taxon>
        <taxon>Mucoromycota</taxon>
        <taxon>Glomeromycotina</taxon>
        <taxon>Glomeromycetes</taxon>
        <taxon>Diversisporales</taxon>
        <taxon>Gigasporaceae</taxon>
        <taxon>Gigaspora</taxon>
    </lineage>
</organism>
<sequence>MTWKQIKFIREKSYKGKVVIWFSLIKKKYLTNSSNREIRERLSMHNPYNMLIMTNKADIKEDNRIKNWVLIEEKENSMTIRQIDKTEQVLEKCSSCELNSNKEKENIANQKVLPVSKEVIARKKTGNLIVEASLARHLVKSQISNKVLSLDLLEALEQNILNRKKVYKFYMNSFFSSQGVIGASWVQISLEHNIVVAK</sequence>
<accession>A0ABN7VVM5</accession>
<gene>
    <name evidence="1" type="ORF">GMARGA_LOCUS22760</name>
</gene>
<keyword evidence="2" id="KW-1185">Reference proteome</keyword>
<reference evidence="1 2" key="1">
    <citation type="submission" date="2021-06" db="EMBL/GenBank/DDBJ databases">
        <authorList>
            <person name="Kallberg Y."/>
            <person name="Tangrot J."/>
            <person name="Rosling A."/>
        </authorList>
    </citation>
    <scope>NUCLEOTIDE SEQUENCE [LARGE SCALE GENOMIC DNA]</scope>
    <source>
        <strain evidence="1 2">120-4 pot B 10/14</strain>
    </source>
</reference>
<feature type="non-terminal residue" evidence="1">
    <location>
        <position position="198"/>
    </location>
</feature>
<dbReference type="Proteomes" id="UP000789901">
    <property type="component" value="Unassembled WGS sequence"/>
</dbReference>
<comment type="caution">
    <text evidence="1">The sequence shown here is derived from an EMBL/GenBank/DDBJ whole genome shotgun (WGS) entry which is preliminary data.</text>
</comment>
<evidence type="ECO:0000313" key="2">
    <source>
        <dbReference type="Proteomes" id="UP000789901"/>
    </source>
</evidence>
<protein>
    <submittedName>
        <fullName evidence="1">29018_t:CDS:1</fullName>
    </submittedName>
</protein>
<name>A0ABN7VVM5_GIGMA</name>
<dbReference type="EMBL" id="CAJVQB010022318">
    <property type="protein sequence ID" value="CAG8799277.1"/>
    <property type="molecule type" value="Genomic_DNA"/>
</dbReference>
<proteinExistence type="predicted"/>